<protein>
    <submittedName>
        <fullName evidence="1">Uncharacterized protein</fullName>
    </submittedName>
</protein>
<gene>
    <name evidence="1" type="primary">P0654B04.27</name>
</gene>
<dbReference type="EMBL" id="AP005052">
    <property type="protein sequence ID" value="BAD13013.1"/>
    <property type="molecule type" value="Genomic_DNA"/>
</dbReference>
<name>Q6Z657_ORYSJ</name>
<proteinExistence type="predicted"/>
<accession>Q6Z657</accession>
<evidence type="ECO:0000313" key="2">
    <source>
        <dbReference type="Proteomes" id="UP000000763"/>
    </source>
</evidence>
<reference evidence="2" key="2">
    <citation type="journal article" date="2008" name="Nucleic Acids Res.">
        <title>The rice annotation project database (RAP-DB): 2008 update.</title>
        <authorList>
            <consortium name="The rice annotation project (RAP)"/>
        </authorList>
    </citation>
    <scope>GENOME REANNOTATION</scope>
    <source>
        <strain evidence="2">cv. Nipponbare</strain>
    </source>
</reference>
<evidence type="ECO:0000313" key="1">
    <source>
        <dbReference type="EMBL" id="BAD13013.1"/>
    </source>
</evidence>
<dbReference type="AlphaFoldDB" id="Q6Z657"/>
<dbReference type="Proteomes" id="UP000000763">
    <property type="component" value="Chromosome 2"/>
</dbReference>
<reference evidence="2" key="1">
    <citation type="journal article" date="2005" name="Nature">
        <title>The map-based sequence of the rice genome.</title>
        <authorList>
            <consortium name="International rice genome sequencing project (IRGSP)"/>
            <person name="Matsumoto T."/>
            <person name="Wu J."/>
            <person name="Kanamori H."/>
            <person name="Katayose Y."/>
            <person name="Fujisawa M."/>
            <person name="Namiki N."/>
            <person name="Mizuno H."/>
            <person name="Yamamoto K."/>
            <person name="Antonio B.A."/>
            <person name="Baba T."/>
            <person name="Sakata K."/>
            <person name="Nagamura Y."/>
            <person name="Aoki H."/>
            <person name="Arikawa K."/>
            <person name="Arita K."/>
            <person name="Bito T."/>
            <person name="Chiden Y."/>
            <person name="Fujitsuka N."/>
            <person name="Fukunaka R."/>
            <person name="Hamada M."/>
            <person name="Harada C."/>
            <person name="Hayashi A."/>
            <person name="Hijishita S."/>
            <person name="Honda M."/>
            <person name="Hosokawa S."/>
            <person name="Ichikawa Y."/>
            <person name="Idonuma A."/>
            <person name="Iijima M."/>
            <person name="Ikeda M."/>
            <person name="Ikeno M."/>
            <person name="Ito K."/>
            <person name="Ito S."/>
            <person name="Ito T."/>
            <person name="Ito Y."/>
            <person name="Ito Y."/>
            <person name="Iwabuchi A."/>
            <person name="Kamiya K."/>
            <person name="Karasawa W."/>
            <person name="Kurita K."/>
            <person name="Katagiri S."/>
            <person name="Kikuta A."/>
            <person name="Kobayashi H."/>
            <person name="Kobayashi N."/>
            <person name="Machita K."/>
            <person name="Maehara T."/>
            <person name="Masukawa M."/>
            <person name="Mizubayashi T."/>
            <person name="Mukai Y."/>
            <person name="Nagasaki H."/>
            <person name="Nagata Y."/>
            <person name="Naito S."/>
            <person name="Nakashima M."/>
            <person name="Nakama Y."/>
            <person name="Nakamichi Y."/>
            <person name="Nakamura M."/>
            <person name="Meguro A."/>
            <person name="Negishi M."/>
            <person name="Ohta I."/>
            <person name="Ohta T."/>
            <person name="Okamoto M."/>
            <person name="Ono N."/>
            <person name="Saji S."/>
            <person name="Sakaguchi M."/>
            <person name="Sakai K."/>
            <person name="Shibata M."/>
            <person name="Shimokawa T."/>
            <person name="Song J."/>
            <person name="Takazaki Y."/>
            <person name="Terasawa K."/>
            <person name="Tsugane M."/>
            <person name="Tsuji K."/>
            <person name="Ueda S."/>
            <person name="Waki K."/>
            <person name="Yamagata H."/>
            <person name="Yamamoto M."/>
            <person name="Yamamoto S."/>
            <person name="Yamane H."/>
            <person name="Yoshiki S."/>
            <person name="Yoshihara R."/>
            <person name="Yukawa K."/>
            <person name="Zhong H."/>
            <person name="Yano M."/>
            <person name="Yuan Q."/>
            <person name="Ouyang S."/>
            <person name="Liu J."/>
            <person name="Jones K.M."/>
            <person name="Gansberger K."/>
            <person name="Moffat K."/>
            <person name="Hill J."/>
            <person name="Bera J."/>
            <person name="Fadrosh D."/>
            <person name="Jin S."/>
            <person name="Johri S."/>
            <person name="Kim M."/>
            <person name="Overton L."/>
            <person name="Reardon M."/>
            <person name="Tsitrin T."/>
            <person name="Vuong H."/>
            <person name="Weaver B."/>
            <person name="Ciecko A."/>
            <person name="Tallon L."/>
            <person name="Jackson J."/>
            <person name="Pai G."/>
            <person name="Aken S.V."/>
            <person name="Utterback T."/>
            <person name="Reidmuller S."/>
            <person name="Feldblyum T."/>
            <person name="Hsiao J."/>
            <person name="Zismann V."/>
            <person name="Iobst S."/>
            <person name="de Vazeille A.R."/>
            <person name="Buell C.R."/>
            <person name="Ying K."/>
            <person name="Li Y."/>
            <person name="Lu T."/>
            <person name="Huang Y."/>
            <person name="Zhao Q."/>
            <person name="Feng Q."/>
            <person name="Zhang L."/>
            <person name="Zhu J."/>
            <person name="Weng Q."/>
            <person name="Mu J."/>
            <person name="Lu Y."/>
            <person name="Fan D."/>
            <person name="Liu Y."/>
            <person name="Guan J."/>
            <person name="Zhang Y."/>
            <person name="Yu S."/>
            <person name="Liu X."/>
            <person name="Zhang Y."/>
            <person name="Hong G."/>
            <person name="Han B."/>
            <person name="Choisne N."/>
            <person name="Demange N."/>
            <person name="Orjeda G."/>
            <person name="Samain S."/>
            <person name="Cattolico L."/>
            <person name="Pelletier E."/>
            <person name="Couloux A."/>
            <person name="Segurens B."/>
            <person name="Wincker P."/>
            <person name="D'Hont A."/>
            <person name="Scarpelli C."/>
            <person name="Weissenbach J."/>
            <person name="Salanoubat M."/>
            <person name="Quetier F."/>
            <person name="Yu Y."/>
            <person name="Kim H.R."/>
            <person name="Rambo T."/>
            <person name="Currie J."/>
            <person name="Collura K."/>
            <person name="Luo M."/>
            <person name="Yang T."/>
            <person name="Ammiraju J.S.S."/>
            <person name="Engler F."/>
            <person name="Soderlund C."/>
            <person name="Wing R.A."/>
            <person name="Palmer L.E."/>
            <person name="de la Bastide M."/>
            <person name="Spiegel L."/>
            <person name="Nascimento L."/>
            <person name="Zutavern T."/>
            <person name="O'Shaughnessy A."/>
            <person name="Dike S."/>
            <person name="Dedhia N."/>
            <person name="Preston R."/>
            <person name="Balija V."/>
            <person name="McCombie W.R."/>
            <person name="Chow T."/>
            <person name="Chen H."/>
            <person name="Chung M."/>
            <person name="Chen C."/>
            <person name="Shaw J."/>
            <person name="Wu H."/>
            <person name="Hsiao K."/>
            <person name="Chao Y."/>
            <person name="Chu M."/>
            <person name="Cheng C."/>
            <person name="Hour A."/>
            <person name="Lee P."/>
            <person name="Lin S."/>
            <person name="Lin Y."/>
            <person name="Liou J."/>
            <person name="Liu S."/>
            <person name="Hsing Y."/>
            <person name="Raghuvanshi S."/>
            <person name="Mohanty A."/>
            <person name="Bharti A.K."/>
            <person name="Gaur A."/>
            <person name="Gupta V."/>
            <person name="Kumar D."/>
            <person name="Ravi V."/>
            <person name="Vij S."/>
            <person name="Kapur A."/>
            <person name="Khurana P."/>
            <person name="Khurana P."/>
            <person name="Khurana J.P."/>
            <person name="Tyagi A.K."/>
            <person name="Gaikwad K."/>
            <person name="Singh A."/>
            <person name="Dalal V."/>
            <person name="Srivastava S."/>
            <person name="Dixit A."/>
            <person name="Pal A.K."/>
            <person name="Ghazi I.A."/>
            <person name="Yadav M."/>
            <person name="Pandit A."/>
            <person name="Bhargava A."/>
            <person name="Sureshbabu K."/>
            <person name="Batra K."/>
            <person name="Sharma T.R."/>
            <person name="Mohapatra T."/>
            <person name="Singh N.K."/>
            <person name="Messing J."/>
            <person name="Nelson A.B."/>
            <person name="Fuks G."/>
            <person name="Kavchok S."/>
            <person name="Keizer G."/>
            <person name="Linton E."/>
            <person name="Llaca V."/>
            <person name="Song R."/>
            <person name="Tanyolac B."/>
            <person name="Young S."/>
            <person name="Ho-Il K."/>
            <person name="Hahn J.H."/>
            <person name="Sangsakoo G."/>
            <person name="Vanavichit A."/>
            <person name="de Mattos Luiz.A.T."/>
            <person name="Zimmer P.D."/>
            <person name="Malone G."/>
            <person name="Dellagostin O."/>
            <person name="de Oliveira A.C."/>
            <person name="Bevan M."/>
            <person name="Bancroft I."/>
            <person name="Minx P."/>
            <person name="Cordum H."/>
            <person name="Wilson R."/>
            <person name="Cheng Z."/>
            <person name="Jin W."/>
            <person name="Jiang J."/>
            <person name="Leong S.A."/>
            <person name="Iwama H."/>
            <person name="Gojobori T."/>
            <person name="Itoh T."/>
            <person name="Niimura Y."/>
            <person name="Fujii Y."/>
            <person name="Habara T."/>
            <person name="Sakai H."/>
            <person name="Sato Y."/>
            <person name="Wilson G."/>
            <person name="Kumar K."/>
            <person name="McCouch S."/>
            <person name="Juretic N."/>
            <person name="Hoen D."/>
            <person name="Wright S."/>
            <person name="Bruskiewich R."/>
            <person name="Bureau T."/>
            <person name="Miyao A."/>
            <person name="Hirochika H."/>
            <person name="Nishikawa T."/>
            <person name="Kadowaki K."/>
            <person name="Sugiura M."/>
            <person name="Burr B."/>
            <person name="Sasaki T."/>
        </authorList>
    </citation>
    <scope>NUCLEOTIDE SEQUENCE [LARGE SCALE GENOMIC DNA]</scope>
    <source>
        <strain evidence="2">cv. Nipponbare</strain>
    </source>
</reference>
<organism evidence="1 2">
    <name type="scientific">Oryza sativa subsp. japonica</name>
    <name type="common">Rice</name>
    <dbReference type="NCBI Taxonomy" id="39947"/>
    <lineage>
        <taxon>Eukaryota</taxon>
        <taxon>Viridiplantae</taxon>
        <taxon>Streptophyta</taxon>
        <taxon>Embryophyta</taxon>
        <taxon>Tracheophyta</taxon>
        <taxon>Spermatophyta</taxon>
        <taxon>Magnoliopsida</taxon>
        <taxon>Liliopsida</taxon>
        <taxon>Poales</taxon>
        <taxon>Poaceae</taxon>
        <taxon>BOP clade</taxon>
        <taxon>Oryzoideae</taxon>
        <taxon>Oryzeae</taxon>
        <taxon>Oryzinae</taxon>
        <taxon>Oryza</taxon>
        <taxon>Oryza sativa</taxon>
    </lineage>
</organism>
<sequence>MRLGQREEVWIEREEVEDLCSSGLQGCSRHELELSKVSVSVAIHRELQQPAYSR</sequence>